<sequence length="340" mass="39020">MKADLNEYITSVKLAIKDFINPLHHYDLNCNIPGNNANVEKVKVHFLTHIPEDIRQYGTVLHYETEKGEHFNKHINENITYTNKLNPSRDVGLKFAKQSMMRHVLEGETWSVVMNQGYEKIQPMTVLYKLKDFSEPGHQELCKAIAFMNDEKYDEAFECFEKSSSYNNEYGLLFAGIFNFIAYGSVKRDPQKSLAYWSKASSLWNNCVAQYLLGCLYTSGDLHVDENFEEGFRWIKLAAKNGWTCAMLAVALVYIDHATIMSALLLEKIAKKDDNDNEPVEDGMLYLFGNKDFEVEMVDVVEGFERTAEVLDMGAHGPVEFARLFSSLDSDPRMAMSFWE</sequence>
<dbReference type="Proteomes" id="UP000603453">
    <property type="component" value="Unassembled WGS sequence"/>
</dbReference>
<dbReference type="Gene3D" id="1.25.40.10">
    <property type="entry name" value="Tetratricopeptide repeat domain"/>
    <property type="match status" value="1"/>
</dbReference>
<comment type="caution">
    <text evidence="1">The sequence shown here is derived from an EMBL/GenBank/DDBJ whole genome shotgun (WGS) entry which is preliminary data.</text>
</comment>
<protein>
    <submittedName>
        <fullName evidence="1">Uncharacterized protein</fullName>
    </submittedName>
</protein>
<evidence type="ECO:0000313" key="2">
    <source>
        <dbReference type="Proteomes" id="UP000603453"/>
    </source>
</evidence>
<dbReference type="InterPro" id="IPR006597">
    <property type="entry name" value="Sel1-like"/>
</dbReference>
<keyword evidence="2" id="KW-1185">Reference proteome</keyword>
<gene>
    <name evidence="1" type="ORF">INT47_003467</name>
</gene>
<dbReference type="InterPro" id="IPR011990">
    <property type="entry name" value="TPR-like_helical_dom_sf"/>
</dbReference>
<reference evidence="1" key="1">
    <citation type="submission" date="2020-12" db="EMBL/GenBank/DDBJ databases">
        <title>Metabolic potential, ecology and presence of endohyphal bacteria is reflected in genomic diversity of Mucoromycotina.</title>
        <authorList>
            <person name="Muszewska A."/>
            <person name="Okrasinska A."/>
            <person name="Steczkiewicz K."/>
            <person name="Drgas O."/>
            <person name="Orlowska M."/>
            <person name="Perlinska-Lenart U."/>
            <person name="Aleksandrzak-Piekarczyk T."/>
            <person name="Szatraj K."/>
            <person name="Zielenkiewicz U."/>
            <person name="Pilsyk S."/>
            <person name="Malc E."/>
            <person name="Mieczkowski P."/>
            <person name="Kruszewska J.S."/>
            <person name="Biernat P."/>
            <person name="Pawlowska J."/>
        </authorList>
    </citation>
    <scope>NUCLEOTIDE SEQUENCE</scope>
    <source>
        <strain evidence="1">WA0000017839</strain>
    </source>
</reference>
<organism evidence="1 2">
    <name type="scientific">Mucor saturninus</name>
    <dbReference type="NCBI Taxonomy" id="64648"/>
    <lineage>
        <taxon>Eukaryota</taxon>
        <taxon>Fungi</taxon>
        <taxon>Fungi incertae sedis</taxon>
        <taxon>Mucoromycota</taxon>
        <taxon>Mucoromycotina</taxon>
        <taxon>Mucoromycetes</taxon>
        <taxon>Mucorales</taxon>
        <taxon>Mucorineae</taxon>
        <taxon>Mucoraceae</taxon>
        <taxon>Mucor</taxon>
    </lineage>
</organism>
<evidence type="ECO:0000313" key="1">
    <source>
        <dbReference type="EMBL" id="KAG2210031.1"/>
    </source>
</evidence>
<name>A0A8H7RI09_9FUNG</name>
<proteinExistence type="predicted"/>
<dbReference type="AlphaFoldDB" id="A0A8H7RI09"/>
<dbReference type="SMART" id="SM00671">
    <property type="entry name" value="SEL1"/>
    <property type="match status" value="2"/>
</dbReference>
<dbReference type="SUPFAM" id="SSF81901">
    <property type="entry name" value="HCP-like"/>
    <property type="match status" value="1"/>
</dbReference>
<dbReference type="OrthoDB" id="2276327at2759"/>
<dbReference type="EMBL" id="JAEPRD010000013">
    <property type="protein sequence ID" value="KAG2210031.1"/>
    <property type="molecule type" value="Genomic_DNA"/>
</dbReference>
<dbReference type="Pfam" id="PF08238">
    <property type="entry name" value="Sel1"/>
    <property type="match status" value="2"/>
</dbReference>
<accession>A0A8H7RI09</accession>